<dbReference type="GO" id="GO:0016301">
    <property type="term" value="F:kinase activity"/>
    <property type="evidence" value="ECO:0007669"/>
    <property type="project" value="UniProtKB-KW"/>
</dbReference>
<dbReference type="EMBL" id="SZVO01000014">
    <property type="protein sequence ID" value="TKT88681.1"/>
    <property type="molecule type" value="Genomic_DNA"/>
</dbReference>
<dbReference type="AlphaFoldDB" id="A0A4U6CY70"/>
<dbReference type="Gene3D" id="3.40.50.10330">
    <property type="entry name" value="Probable inorganic polyphosphate/atp-NAD kinase, domain 1"/>
    <property type="match status" value="1"/>
</dbReference>
<organism evidence="6 7">
    <name type="scientific">Dyadobacter frigoris</name>
    <dbReference type="NCBI Taxonomy" id="2576211"/>
    <lineage>
        <taxon>Bacteria</taxon>
        <taxon>Pseudomonadati</taxon>
        <taxon>Bacteroidota</taxon>
        <taxon>Cytophagia</taxon>
        <taxon>Cytophagales</taxon>
        <taxon>Spirosomataceae</taxon>
        <taxon>Dyadobacter</taxon>
    </lineage>
</organism>
<gene>
    <name evidence="6" type="ORF">FDK13_25585</name>
</gene>
<evidence type="ECO:0000259" key="5">
    <source>
        <dbReference type="PROSITE" id="PS50146"/>
    </source>
</evidence>
<feature type="domain" description="DAGKc" evidence="5">
    <location>
        <begin position="1"/>
        <end position="126"/>
    </location>
</feature>
<dbReference type="InterPro" id="IPR017438">
    <property type="entry name" value="ATP-NAD_kinase_N"/>
</dbReference>
<protein>
    <submittedName>
        <fullName evidence="6">Diacylglycerol kinase</fullName>
    </submittedName>
</protein>
<dbReference type="PANTHER" id="PTHR12358">
    <property type="entry name" value="SPHINGOSINE KINASE"/>
    <property type="match status" value="1"/>
</dbReference>
<dbReference type="PANTHER" id="PTHR12358:SF54">
    <property type="entry name" value="SPHINGOSINE KINASE RELATED PROTEIN"/>
    <property type="match status" value="1"/>
</dbReference>
<dbReference type="OrthoDB" id="142078at2"/>
<dbReference type="InterPro" id="IPR050187">
    <property type="entry name" value="Lipid_Phosphate_FormReg"/>
</dbReference>
<dbReference type="Pfam" id="PF19279">
    <property type="entry name" value="YegS_C"/>
    <property type="match status" value="1"/>
</dbReference>
<evidence type="ECO:0000256" key="2">
    <source>
        <dbReference type="ARBA" id="ARBA00022741"/>
    </source>
</evidence>
<sequence length="302" mass="33950">MKRAHLLHNPGAGEKDFSKNELMELIGKAGFECTYSSVKKENWDKFEDETDFLVIAGGDGTVRRTAKALLKRKVLDKQFPLALLPHGTANNVAGTLNISGTVHDIIPTWHKSILKKFDVGKIGGLPDNMFFLEAFGFGIFPKLMKVMNKMQDDVKESREDKIKMARAVLYDVVLSYRSRACKIVADGVDHTGKYVMVEIMNTRSIGPNLELSPASDPGDGEFEIILIPENHQKKFEEYLLNLINGKEDNYSFTTLKAKKIQVLWEGKDLHADDETIKIDKPVEVNIEVRPGLLEFLVTNPES</sequence>
<dbReference type="InterPro" id="IPR016064">
    <property type="entry name" value="NAD/diacylglycerol_kinase_sf"/>
</dbReference>
<accession>A0A4U6CY70</accession>
<evidence type="ECO:0000313" key="7">
    <source>
        <dbReference type="Proteomes" id="UP000304900"/>
    </source>
</evidence>
<dbReference type="Gene3D" id="2.60.200.40">
    <property type="match status" value="1"/>
</dbReference>
<keyword evidence="3 6" id="KW-0418">Kinase</keyword>
<keyword evidence="1" id="KW-0808">Transferase</keyword>
<evidence type="ECO:0000256" key="1">
    <source>
        <dbReference type="ARBA" id="ARBA00022679"/>
    </source>
</evidence>
<evidence type="ECO:0000256" key="3">
    <source>
        <dbReference type="ARBA" id="ARBA00022777"/>
    </source>
</evidence>
<dbReference type="SUPFAM" id="SSF111331">
    <property type="entry name" value="NAD kinase/diacylglycerol kinase-like"/>
    <property type="match status" value="1"/>
</dbReference>
<keyword evidence="7" id="KW-1185">Reference proteome</keyword>
<evidence type="ECO:0000256" key="4">
    <source>
        <dbReference type="ARBA" id="ARBA00022840"/>
    </source>
</evidence>
<reference evidence="6 7" key="1">
    <citation type="submission" date="2019-05" db="EMBL/GenBank/DDBJ databases">
        <title>Dyadobacter AR-3-8 sp. nov., isolated from arctic soil.</title>
        <authorList>
            <person name="Chaudhary D.K."/>
        </authorList>
    </citation>
    <scope>NUCLEOTIDE SEQUENCE [LARGE SCALE GENOMIC DNA]</scope>
    <source>
        <strain evidence="6 7">AR-3-8</strain>
    </source>
</reference>
<keyword evidence="2" id="KW-0547">Nucleotide-binding</keyword>
<dbReference type="RefSeq" id="WP_137342864.1">
    <property type="nucleotide sequence ID" value="NZ_SZVO01000014.1"/>
</dbReference>
<dbReference type="Proteomes" id="UP000304900">
    <property type="component" value="Unassembled WGS sequence"/>
</dbReference>
<name>A0A4U6CY70_9BACT</name>
<dbReference type="PROSITE" id="PS50146">
    <property type="entry name" value="DAGK"/>
    <property type="match status" value="1"/>
</dbReference>
<comment type="caution">
    <text evidence="6">The sequence shown here is derived from an EMBL/GenBank/DDBJ whole genome shotgun (WGS) entry which is preliminary data.</text>
</comment>
<dbReference type="GO" id="GO:0005524">
    <property type="term" value="F:ATP binding"/>
    <property type="evidence" value="ECO:0007669"/>
    <property type="project" value="UniProtKB-KW"/>
</dbReference>
<dbReference type="Pfam" id="PF00781">
    <property type="entry name" value="DAGK_cat"/>
    <property type="match status" value="1"/>
</dbReference>
<dbReference type="InterPro" id="IPR045540">
    <property type="entry name" value="YegS/DAGK_C"/>
</dbReference>
<proteinExistence type="predicted"/>
<keyword evidence="4" id="KW-0067">ATP-binding</keyword>
<evidence type="ECO:0000313" key="6">
    <source>
        <dbReference type="EMBL" id="TKT88681.1"/>
    </source>
</evidence>
<dbReference type="InterPro" id="IPR001206">
    <property type="entry name" value="Diacylglycerol_kinase_cat_dom"/>
</dbReference>